<feature type="non-terminal residue" evidence="2">
    <location>
        <position position="1"/>
    </location>
</feature>
<comment type="caution">
    <text evidence="2">The sequence shown here is derived from an EMBL/GenBank/DDBJ whole genome shotgun (WGS) entry which is preliminary data.</text>
</comment>
<evidence type="ECO:0000313" key="3">
    <source>
        <dbReference type="Proteomes" id="UP001165561"/>
    </source>
</evidence>
<evidence type="ECO:0000313" key="2">
    <source>
        <dbReference type="EMBL" id="MDD9207099.1"/>
    </source>
</evidence>
<dbReference type="EMBL" id="JARACI010001044">
    <property type="protein sequence ID" value="MDD9207099.1"/>
    <property type="molecule type" value="Genomic_DNA"/>
</dbReference>
<feature type="region of interest" description="Disordered" evidence="1">
    <location>
        <begin position="1"/>
        <end position="62"/>
    </location>
</feature>
<organism evidence="2 3">
    <name type="scientific">Georgenia halotolerans</name>
    <dbReference type="NCBI Taxonomy" id="3028317"/>
    <lineage>
        <taxon>Bacteria</taxon>
        <taxon>Bacillati</taxon>
        <taxon>Actinomycetota</taxon>
        <taxon>Actinomycetes</taxon>
        <taxon>Micrococcales</taxon>
        <taxon>Bogoriellaceae</taxon>
        <taxon>Georgenia</taxon>
    </lineage>
</organism>
<feature type="compositionally biased region" description="Basic and acidic residues" evidence="1">
    <location>
        <begin position="40"/>
        <end position="62"/>
    </location>
</feature>
<name>A0ABT5U0Q3_9MICO</name>
<accession>A0ABT5U0Q3</accession>
<evidence type="ECO:0000256" key="1">
    <source>
        <dbReference type="SAM" id="MobiDB-lite"/>
    </source>
</evidence>
<proteinExistence type="predicted"/>
<dbReference type="Proteomes" id="UP001165561">
    <property type="component" value="Unassembled WGS sequence"/>
</dbReference>
<keyword evidence="3" id="KW-1185">Reference proteome</keyword>
<gene>
    <name evidence="2" type="ORF">PU560_11585</name>
</gene>
<sequence length="62" mass="6444">ADELDPEGRGGSGAGRTDARGTGAHRDDAEYHDDDATVTDPDRTGRHSATGDEDPHGGSRRA</sequence>
<protein>
    <submittedName>
        <fullName evidence="2">Uncharacterized protein</fullName>
    </submittedName>
</protein>
<reference evidence="2" key="1">
    <citation type="submission" date="2023-02" db="EMBL/GenBank/DDBJ databases">
        <title>Georgenia sp.10Sc9-8, isolated from a soil sample collected from the Taklamakan desert.</title>
        <authorList>
            <person name="Liu S."/>
        </authorList>
    </citation>
    <scope>NUCLEOTIDE SEQUENCE</scope>
    <source>
        <strain evidence="2">10Sc9-8</strain>
    </source>
</reference>